<accession>A0ABQ7GI48</accession>
<feature type="compositionally biased region" description="Low complexity" evidence="1">
    <location>
        <begin position="278"/>
        <end position="307"/>
    </location>
</feature>
<feature type="region of interest" description="Disordered" evidence="1">
    <location>
        <begin position="320"/>
        <end position="416"/>
    </location>
</feature>
<reference evidence="2" key="1">
    <citation type="submission" date="2017-08" db="EMBL/GenBank/DDBJ databases">
        <authorList>
            <person name="Polle J.E."/>
            <person name="Barry K."/>
            <person name="Cushman J."/>
            <person name="Schmutz J."/>
            <person name="Tran D."/>
            <person name="Hathwaick L.T."/>
            <person name="Yim W.C."/>
            <person name="Jenkins J."/>
            <person name="Mckie-Krisberg Z.M."/>
            <person name="Prochnik S."/>
            <person name="Lindquist E."/>
            <person name="Dockter R.B."/>
            <person name="Adam C."/>
            <person name="Molina H."/>
            <person name="Bunkerborg J."/>
            <person name="Jin E."/>
            <person name="Buchheim M."/>
            <person name="Magnuson J."/>
        </authorList>
    </citation>
    <scope>NUCLEOTIDE SEQUENCE</scope>
    <source>
        <strain evidence="2">CCAP 19/18</strain>
    </source>
</reference>
<keyword evidence="3" id="KW-1185">Reference proteome</keyword>
<evidence type="ECO:0000313" key="2">
    <source>
        <dbReference type="EMBL" id="KAF5834289.1"/>
    </source>
</evidence>
<sequence length="513" mass="50995">MEVDGGTALSAVDQPHSMPGPHVPGSTRAPSVLASVPGPSVPAASLTAHSFTHSPQPHPQPTAPIAPAKLSPSEQRSGSSHTPAKAAAPTSTFSGFFPTQTSGRPGSQGAPPGSGTEAPLRAPARTGGVPQADVGGRRHPQPRHGSASDAHPPPTLHEQPAAPMSGGGAVVEEEMRGSAPGSAAVGHVSMGATSQVRSPSPPFGDASATATAAAAAAAQHEGSQDVLDLSPVPLASQDGGHLSPITTDTDMACSYPHATKRAAADDDDNTNKPMPKHAAATSAAAAAASATSTAPQPASKSAPSVPAHTDALSNLKYSNSQPRIAHQPQAAVSSAGSMPHTTIDGTAGRLYGSGSREAPTVAPGSSREVPPLAPGLGDTAGASAVSTRPDSQQSGSGGHQFAATMPANTSGQPSPVAVTKEPVAAAGAASAHGGTGATQKAQPDALDFCTSLSRLETMLLQAQQMQMDVLEARTQSAVLANKLVRLDNPILRARLSAVAQQHAAATRVRLPGA</sequence>
<dbReference type="EMBL" id="MU069765">
    <property type="protein sequence ID" value="KAF5834289.1"/>
    <property type="molecule type" value="Genomic_DNA"/>
</dbReference>
<evidence type="ECO:0000256" key="1">
    <source>
        <dbReference type="SAM" id="MobiDB-lite"/>
    </source>
</evidence>
<feature type="compositionally biased region" description="Polar residues" evidence="1">
    <location>
        <begin position="384"/>
        <end position="394"/>
    </location>
</feature>
<feature type="compositionally biased region" description="Polar residues" evidence="1">
    <location>
        <begin position="89"/>
        <end position="105"/>
    </location>
</feature>
<feature type="region of interest" description="Disordered" evidence="1">
    <location>
        <begin position="261"/>
        <end position="308"/>
    </location>
</feature>
<evidence type="ECO:0000313" key="3">
    <source>
        <dbReference type="Proteomes" id="UP000815325"/>
    </source>
</evidence>
<comment type="caution">
    <text evidence="2">The sequence shown here is derived from an EMBL/GenBank/DDBJ whole genome shotgun (WGS) entry which is preliminary data.</text>
</comment>
<feature type="region of interest" description="Disordered" evidence="1">
    <location>
        <begin position="1"/>
        <end position="248"/>
    </location>
</feature>
<proteinExistence type="predicted"/>
<dbReference type="Proteomes" id="UP000815325">
    <property type="component" value="Unassembled WGS sequence"/>
</dbReference>
<protein>
    <submittedName>
        <fullName evidence="2">Uncharacterized protein</fullName>
    </submittedName>
</protein>
<feature type="compositionally biased region" description="Polar residues" evidence="1">
    <location>
        <begin position="330"/>
        <end position="344"/>
    </location>
</feature>
<gene>
    <name evidence="2" type="ORF">DUNSADRAFT_9112</name>
</gene>
<organism evidence="2 3">
    <name type="scientific">Dunaliella salina</name>
    <name type="common">Green alga</name>
    <name type="synonym">Protococcus salinus</name>
    <dbReference type="NCBI Taxonomy" id="3046"/>
    <lineage>
        <taxon>Eukaryota</taxon>
        <taxon>Viridiplantae</taxon>
        <taxon>Chlorophyta</taxon>
        <taxon>core chlorophytes</taxon>
        <taxon>Chlorophyceae</taxon>
        <taxon>CS clade</taxon>
        <taxon>Chlamydomonadales</taxon>
        <taxon>Dunaliellaceae</taxon>
        <taxon>Dunaliella</taxon>
    </lineage>
</organism>
<feature type="compositionally biased region" description="Polar residues" evidence="1">
    <location>
        <begin position="72"/>
        <end position="82"/>
    </location>
</feature>
<feature type="compositionally biased region" description="Low complexity" evidence="1">
    <location>
        <begin position="206"/>
        <end position="218"/>
    </location>
</feature>
<name>A0ABQ7GI48_DUNSA</name>